<feature type="region of interest" description="Disordered" evidence="1">
    <location>
        <begin position="269"/>
        <end position="321"/>
    </location>
</feature>
<evidence type="ECO:0000313" key="3">
    <source>
        <dbReference type="EMBL" id="TQR84655.1"/>
    </source>
</evidence>
<keyword evidence="4" id="KW-1185">Reference proteome</keyword>
<feature type="compositionally biased region" description="Polar residues" evidence="1">
    <location>
        <begin position="551"/>
        <end position="560"/>
    </location>
</feature>
<dbReference type="Proteomes" id="UP000315759">
    <property type="component" value="Unassembled WGS sequence"/>
</dbReference>
<name>A0A544VXG0_9MYCO</name>
<accession>A0A544VXG0</accession>
<dbReference type="Pfam" id="PF02720">
    <property type="entry name" value="DUF222"/>
    <property type="match status" value="1"/>
</dbReference>
<dbReference type="InterPro" id="IPR003615">
    <property type="entry name" value="HNH_nuc"/>
</dbReference>
<feature type="region of interest" description="Disordered" evidence="1">
    <location>
        <begin position="523"/>
        <end position="560"/>
    </location>
</feature>
<sequence length="560" mass="60364">MFDSLVSATTDTSGAGAVESWQRVESAACARRVAAMAGMFQTACAAEGSGERDLWCTDTWDAVAAHIGAAQRITFHAASNQLLIAVALHERFPQVAAVFAEGLITYQLVRTVVQRGALVVDPDALHELDRLLAEALSTREPMSTSTLEKTVDAFVAQVDPHAVHRTETRARGRSVDVREDDDGSGMATVYATLFAHDAKAFDARIDALARTVCPADPRTLDQRRADAIGTLAHGNDRLACLCETSDCPAAQNTPSTGVVVYVIASADTLDERPTPPPAPPSPEPPPTTPDAEDAEPSADVNDAAAVDSSNECTALDGEPPAMFTKPLRELTLTEALTPTPGRLATIRPAAMMGGQFLPGAIACRAAAEATITRIVHPGQAPPEPRYRPSKKLADFVRCRDMTCRFPGCRAPATNCDVDHTIPWPYGPTTASNLKCLCRRHHLLKTFWDGQSGWRDQQLDDGTVIWTAPDGRTHITTPGSRLLFPELSEPTATVVASGVPTAHTAGLTMPRRKTTRAQDRASHIQREREREFEIGSDTEGVYSTPWTRRKVSPSNKPSQVR</sequence>
<feature type="compositionally biased region" description="Basic and acidic residues" evidence="1">
    <location>
        <begin position="523"/>
        <end position="532"/>
    </location>
</feature>
<dbReference type="EMBL" id="VIFX01000028">
    <property type="protein sequence ID" value="TQR84655.1"/>
    <property type="molecule type" value="Genomic_DNA"/>
</dbReference>
<reference evidence="3 4" key="1">
    <citation type="submission" date="2018-10" db="EMBL/GenBank/DDBJ databases">
        <title>Draft genome of Mycobacterium hodleri strain B.</title>
        <authorList>
            <person name="Amande T.J."/>
            <person name="Mcgenity T.J."/>
        </authorList>
    </citation>
    <scope>NUCLEOTIDE SEQUENCE [LARGE SCALE GENOMIC DNA]</scope>
    <source>
        <strain evidence="3 4">B</strain>
    </source>
</reference>
<evidence type="ECO:0000259" key="2">
    <source>
        <dbReference type="SMART" id="SM00507"/>
    </source>
</evidence>
<comment type="caution">
    <text evidence="3">The sequence shown here is derived from an EMBL/GenBank/DDBJ whole genome shotgun (WGS) entry which is preliminary data.</text>
</comment>
<feature type="compositionally biased region" description="Pro residues" evidence="1">
    <location>
        <begin position="274"/>
        <end position="288"/>
    </location>
</feature>
<dbReference type="SMART" id="SM00507">
    <property type="entry name" value="HNHc"/>
    <property type="match status" value="1"/>
</dbReference>
<dbReference type="Gene3D" id="1.10.30.50">
    <property type="match status" value="1"/>
</dbReference>
<dbReference type="AlphaFoldDB" id="A0A544VXG0"/>
<feature type="domain" description="HNH nuclease" evidence="2">
    <location>
        <begin position="391"/>
        <end position="442"/>
    </location>
</feature>
<gene>
    <name evidence="3" type="ORF">D8S82_20585</name>
</gene>
<evidence type="ECO:0000256" key="1">
    <source>
        <dbReference type="SAM" id="MobiDB-lite"/>
    </source>
</evidence>
<dbReference type="InterPro" id="IPR003870">
    <property type="entry name" value="DUF222"/>
</dbReference>
<organism evidence="3 4">
    <name type="scientific">Mycolicibacterium hodleri</name>
    <dbReference type="NCBI Taxonomy" id="49897"/>
    <lineage>
        <taxon>Bacteria</taxon>
        <taxon>Bacillati</taxon>
        <taxon>Actinomycetota</taxon>
        <taxon>Actinomycetes</taxon>
        <taxon>Mycobacteriales</taxon>
        <taxon>Mycobacteriaceae</taxon>
        <taxon>Mycolicibacterium</taxon>
    </lineage>
</organism>
<dbReference type="RefSeq" id="WP_142553880.1">
    <property type="nucleotide sequence ID" value="NZ_VIFX01000028.1"/>
</dbReference>
<feature type="compositionally biased region" description="Low complexity" evidence="1">
    <location>
        <begin position="297"/>
        <end position="310"/>
    </location>
</feature>
<protein>
    <submittedName>
        <fullName evidence="3">DUF222 domain-containing protein</fullName>
    </submittedName>
</protein>
<proteinExistence type="predicted"/>
<dbReference type="CDD" id="cd00085">
    <property type="entry name" value="HNHc"/>
    <property type="match status" value="1"/>
</dbReference>
<evidence type="ECO:0000313" key="4">
    <source>
        <dbReference type="Proteomes" id="UP000315759"/>
    </source>
</evidence>